<sequence>MKLSWVLWWIVSIFELASFTAISLFLWFRDQDAGGVTQTIELKWVNIGILFLAFIFPFLLQLIWLIFNIIVSKRQST</sequence>
<dbReference type="InterPro" id="IPR025037">
    <property type="entry name" value="DUF3923"/>
</dbReference>
<accession>A0AAX3W641</accession>
<protein>
    <submittedName>
        <fullName evidence="2">DUF3923 family protein</fullName>
    </submittedName>
</protein>
<keyword evidence="1" id="KW-0812">Transmembrane</keyword>
<proteinExistence type="predicted"/>
<dbReference type="RefSeq" id="WP_147640973.1">
    <property type="nucleotide sequence ID" value="NZ_CABIVY010000012.1"/>
</dbReference>
<evidence type="ECO:0000313" key="2">
    <source>
        <dbReference type="EMBL" id="WHI60396.1"/>
    </source>
</evidence>
<dbReference type="AlphaFoldDB" id="A0AAX3W641"/>
<organism evidence="2 3">
    <name type="scientific">Mammaliicoccus lentus</name>
    <name type="common">Staphylococcus lentus</name>
    <dbReference type="NCBI Taxonomy" id="42858"/>
    <lineage>
        <taxon>Bacteria</taxon>
        <taxon>Bacillati</taxon>
        <taxon>Bacillota</taxon>
        <taxon>Bacilli</taxon>
        <taxon>Bacillales</taxon>
        <taxon>Staphylococcaceae</taxon>
        <taxon>Mammaliicoccus</taxon>
    </lineage>
</organism>
<evidence type="ECO:0000313" key="3">
    <source>
        <dbReference type="Proteomes" id="UP001223261"/>
    </source>
</evidence>
<reference evidence="2" key="1">
    <citation type="journal article" date="2023" name="Antibiotics">
        <title>Prevalence and Molecular Characterization of Methicillin-Resistant Staphylococci (MRS) and Mammaliicocci (MRM) in Dromedary Camels from Algeria: First Detection of SCCmec-mecC Hybrid in Methicillin-Resistant Mammaliicoccus lentus.</title>
        <authorList>
            <person name="Belhout C."/>
            <person name="Boyen F."/>
            <person name="Vereecke N."/>
            <person name="Theuns S."/>
            <person name="Taibi N."/>
            <person name="Stegger M."/>
            <person name="de la Fe-Rodriguez P.Y."/>
            <person name="Bouayad L."/>
            <person name="Elgroud R."/>
            <person name="Butaye P."/>
        </authorList>
    </citation>
    <scope>NUCLEOTIDE SEQUENCE</scope>
    <source>
        <strain evidence="2">7048</strain>
    </source>
</reference>
<keyword evidence="1" id="KW-1133">Transmembrane helix</keyword>
<evidence type="ECO:0000256" key="1">
    <source>
        <dbReference type="SAM" id="Phobius"/>
    </source>
</evidence>
<feature type="transmembrane region" description="Helical" evidence="1">
    <location>
        <begin position="7"/>
        <end position="28"/>
    </location>
</feature>
<gene>
    <name evidence="2" type="ORF">PYH69_01860</name>
</gene>
<dbReference type="EMBL" id="CP118848">
    <property type="protein sequence ID" value="WHI60396.1"/>
    <property type="molecule type" value="Genomic_DNA"/>
</dbReference>
<dbReference type="Pfam" id="PF13061">
    <property type="entry name" value="DUF3923"/>
    <property type="match status" value="1"/>
</dbReference>
<feature type="transmembrane region" description="Helical" evidence="1">
    <location>
        <begin position="48"/>
        <end position="71"/>
    </location>
</feature>
<name>A0AAX3W641_MAMLE</name>
<dbReference type="Proteomes" id="UP001223261">
    <property type="component" value="Chromosome"/>
</dbReference>
<keyword evidence="1" id="KW-0472">Membrane</keyword>